<dbReference type="InterPro" id="IPR029033">
    <property type="entry name" value="His_PPase_superfam"/>
</dbReference>
<organism evidence="1 2">
    <name type="scientific">Serratia plymuthica</name>
    <dbReference type="NCBI Taxonomy" id="82996"/>
    <lineage>
        <taxon>Bacteria</taxon>
        <taxon>Pseudomonadati</taxon>
        <taxon>Pseudomonadota</taxon>
        <taxon>Gammaproteobacteria</taxon>
        <taxon>Enterobacterales</taxon>
        <taxon>Yersiniaceae</taxon>
        <taxon>Serratia</taxon>
    </lineage>
</organism>
<proteinExistence type="predicted"/>
<protein>
    <submittedName>
        <fullName evidence="1">Phosphoglycerate mutase</fullName>
    </submittedName>
</protein>
<accession>A0A318P3V3</accession>
<dbReference type="RefSeq" id="WP_004946402.1">
    <property type="nucleotide sequence ID" value="NZ_JADCNO010000017.1"/>
</dbReference>
<reference evidence="1 2" key="1">
    <citation type="submission" date="2017-11" db="EMBL/GenBank/DDBJ databases">
        <title>Genome sequence of the oocydin A producing rhizobacterium Serratia plymuthica 4Rx5.</title>
        <authorList>
            <person name="Matilla M.A."/>
            <person name="Udaondo Z."/>
            <person name="Salmond G.P.C."/>
        </authorList>
    </citation>
    <scope>NUCLEOTIDE SEQUENCE [LARGE SCALE GENOMIC DNA]</scope>
    <source>
        <strain evidence="1 2">4Rx5</strain>
    </source>
</reference>
<name>A0A318P3V3_SERPL</name>
<evidence type="ECO:0000313" key="2">
    <source>
        <dbReference type="Proteomes" id="UP000248196"/>
    </source>
</evidence>
<dbReference type="SUPFAM" id="SSF53254">
    <property type="entry name" value="Phosphoglycerate mutase-like"/>
    <property type="match status" value="1"/>
</dbReference>
<dbReference type="OrthoDB" id="9156506at2"/>
<dbReference type="EMBL" id="PESE01000001">
    <property type="protein sequence ID" value="PYD40674.1"/>
    <property type="molecule type" value="Genomic_DNA"/>
</dbReference>
<dbReference type="AlphaFoldDB" id="A0A318P3V3"/>
<gene>
    <name evidence="1" type="ORF">CT690_05120</name>
</gene>
<sequence>MDIILLRHGQPNIDTDKLQRTHEMRAWIDQYNLAGIADTPPEHARSLASQPRYVVASTLPRALASLALLGLHPHESDALFCEAELPVFSVPLLRLRPLHWVVIFRLLWLCGYAKNVESLSSAKKRAAAASGKLADLAAAQGAVLLLGHGVMNSLIANKLKKAGWKLHSQSGNSYWNAKVYRLADPLTTSA</sequence>
<dbReference type="Proteomes" id="UP000248196">
    <property type="component" value="Unassembled WGS sequence"/>
</dbReference>
<evidence type="ECO:0000313" key="1">
    <source>
        <dbReference type="EMBL" id="PYD40674.1"/>
    </source>
</evidence>
<dbReference type="Gene3D" id="3.40.50.1240">
    <property type="entry name" value="Phosphoglycerate mutase-like"/>
    <property type="match status" value="1"/>
</dbReference>
<comment type="caution">
    <text evidence="1">The sequence shown here is derived from an EMBL/GenBank/DDBJ whole genome shotgun (WGS) entry which is preliminary data.</text>
</comment>